<reference evidence="1 2" key="1">
    <citation type="submission" date="2015-09" db="EMBL/GenBank/DDBJ databases">
        <title>Trachymyrmex cornetzi WGS genome.</title>
        <authorList>
            <person name="Nygaard S."/>
            <person name="Hu H."/>
            <person name="Boomsma J."/>
            <person name="Zhang G."/>
        </authorList>
    </citation>
    <scope>NUCLEOTIDE SEQUENCE [LARGE SCALE GENOMIC DNA]</scope>
    <source>
        <strain evidence="1">Tcor2-1</strain>
        <tissue evidence="1">Whole body</tissue>
    </source>
</reference>
<evidence type="ECO:0000313" key="2">
    <source>
        <dbReference type="Proteomes" id="UP000078492"/>
    </source>
</evidence>
<dbReference type="EMBL" id="KQ979236">
    <property type="protein sequence ID" value="KYN22149.1"/>
    <property type="molecule type" value="Genomic_DNA"/>
</dbReference>
<accession>A0A195EBD4</accession>
<sequence>MSLAQVYKENVLADQSILVEDPCLLSIKRVWSNASIETPKIYLNTTLQKYRVFAERDCNEQYS</sequence>
<proteinExistence type="predicted"/>
<evidence type="ECO:0000313" key="1">
    <source>
        <dbReference type="EMBL" id="KYN22149.1"/>
    </source>
</evidence>
<dbReference type="AlphaFoldDB" id="A0A195EBD4"/>
<gene>
    <name evidence="1" type="ORF">ALC57_05426</name>
</gene>
<dbReference type="Proteomes" id="UP000078492">
    <property type="component" value="Unassembled WGS sequence"/>
</dbReference>
<name>A0A195EBD4_9HYME</name>
<keyword evidence="2" id="KW-1185">Reference proteome</keyword>
<organism evidence="1 2">
    <name type="scientific">Trachymyrmex cornetzi</name>
    <dbReference type="NCBI Taxonomy" id="471704"/>
    <lineage>
        <taxon>Eukaryota</taxon>
        <taxon>Metazoa</taxon>
        <taxon>Ecdysozoa</taxon>
        <taxon>Arthropoda</taxon>
        <taxon>Hexapoda</taxon>
        <taxon>Insecta</taxon>
        <taxon>Pterygota</taxon>
        <taxon>Neoptera</taxon>
        <taxon>Endopterygota</taxon>
        <taxon>Hymenoptera</taxon>
        <taxon>Apocrita</taxon>
        <taxon>Aculeata</taxon>
        <taxon>Formicoidea</taxon>
        <taxon>Formicidae</taxon>
        <taxon>Myrmicinae</taxon>
        <taxon>Trachymyrmex</taxon>
    </lineage>
</organism>
<protein>
    <submittedName>
        <fullName evidence="1">Uncharacterized protein</fullName>
    </submittedName>
</protein>